<evidence type="ECO:0000313" key="2">
    <source>
        <dbReference type="Proteomes" id="UP000251721"/>
    </source>
</evidence>
<sequence length="100" mass="10993">MILEPGTVKGNIFDAFFQSAFSDSFTHSCCSVFVTGVLQLFSDSFFYSRSSYQKLQNHSVQLPVRKCDAGYDVPPGELRPAPGACGVRGSHDGYEQISYP</sequence>
<proteinExistence type="predicted"/>
<gene>
    <name evidence="1" type="ORF">NCTC13465_06147</name>
</gene>
<organism evidence="1 2">
    <name type="scientific">Klebsiella pneumoniae</name>
    <dbReference type="NCBI Taxonomy" id="573"/>
    <lineage>
        <taxon>Bacteria</taxon>
        <taxon>Pseudomonadati</taxon>
        <taxon>Pseudomonadota</taxon>
        <taxon>Gammaproteobacteria</taxon>
        <taxon>Enterobacterales</taxon>
        <taxon>Enterobacteriaceae</taxon>
        <taxon>Klebsiella/Raoultella group</taxon>
        <taxon>Klebsiella</taxon>
        <taxon>Klebsiella pneumoniae complex</taxon>
    </lineage>
</organism>
<dbReference type="EMBL" id="UAWQ01000020">
    <property type="protein sequence ID" value="SQC59715.1"/>
    <property type="molecule type" value="Genomic_DNA"/>
</dbReference>
<dbReference type="Proteomes" id="UP000251721">
    <property type="component" value="Unassembled WGS sequence"/>
</dbReference>
<dbReference type="AlphaFoldDB" id="A0A2X3GMW8"/>
<name>A0A2X3GMW8_KLEPN</name>
<reference evidence="1 2" key="1">
    <citation type="submission" date="2018-06" db="EMBL/GenBank/DDBJ databases">
        <authorList>
            <consortium name="Pathogen Informatics"/>
            <person name="Doyle S."/>
        </authorList>
    </citation>
    <scope>NUCLEOTIDE SEQUENCE [LARGE SCALE GENOMIC DNA]</scope>
    <source>
        <strain evidence="1 2">NCTC13465</strain>
    </source>
</reference>
<accession>A0A2X3GMW8</accession>
<evidence type="ECO:0000313" key="1">
    <source>
        <dbReference type="EMBL" id="SQC59715.1"/>
    </source>
</evidence>
<protein>
    <submittedName>
        <fullName evidence="1">Uncharacterized protein</fullName>
    </submittedName>
</protein>